<comment type="similarity">
    <text evidence="2">Belongs to the RNA 3'-terminal cyclase family. Type 2 subfamily.</text>
</comment>
<evidence type="ECO:0000313" key="8">
    <source>
        <dbReference type="EMBL" id="OXA58792.1"/>
    </source>
</evidence>
<dbReference type="Proteomes" id="UP000198287">
    <property type="component" value="Unassembled WGS sequence"/>
</dbReference>
<dbReference type="GO" id="GO:0000479">
    <property type="term" value="P:endonucleolytic cleavage of tricistronic rRNA transcript (SSU-rRNA, 5.8S rRNA, LSU-rRNA)"/>
    <property type="evidence" value="ECO:0007669"/>
    <property type="project" value="TreeGrafter"/>
</dbReference>
<feature type="compositionally biased region" description="Polar residues" evidence="5">
    <location>
        <begin position="338"/>
        <end position="349"/>
    </location>
</feature>
<evidence type="ECO:0000256" key="2">
    <source>
        <dbReference type="ARBA" id="ARBA00007089"/>
    </source>
</evidence>
<evidence type="ECO:0000256" key="5">
    <source>
        <dbReference type="SAM" id="MobiDB-lite"/>
    </source>
</evidence>
<dbReference type="Pfam" id="PF01137">
    <property type="entry name" value="RTC"/>
    <property type="match status" value="1"/>
</dbReference>
<keyword evidence="9" id="KW-1185">Reference proteome</keyword>
<comment type="subcellular location">
    <subcellularLocation>
        <location evidence="1">Nucleus</location>
        <location evidence="1">Nucleolus</location>
    </subcellularLocation>
</comment>
<protein>
    <submittedName>
        <fullName evidence="8">RNA 3'-terminal phosphate cyclase-like protein</fullName>
    </submittedName>
</protein>
<feature type="domain" description="RNA 3'-terminal phosphate cyclase" evidence="6">
    <location>
        <begin position="15"/>
        <end position="424"/>
    </location>
</feature>
<sequence length="467" mass="52269">MEESLLSKKKLFFSQGSNYFRQRLVLSLLSARPVHISEIRSQSPFQVGVTDYEVSFVRLLDKLSNGSKIKISETGTEVTLIPGTLAGGTISHVCAESRPLSYYLEPVLLLAPFFKKPLRLTLKGRIQNNDGAVGYNSVYKLKHAAFPLMETFGIEPDLQIKSRSFEESEVLFTSTVKKQLLTLRNQLNQESGKVKKIRGLVYGFRVSPQMLNRVITAAKGVFLPFINDVFITSDAVKNSKSKHPGYGLVLYAETTRNIVYATDGFIGREELEKSNEHSLMNPLSNTNLTPAGVKGQKKRAFSLFPDDDDDDNHDNYIEGSSAKNPKKMRKLMDDGDTKSTNSSLTTTAKSYAKSPEELGIEISKLLLSEIATESRVDSVFQWLVLGFMTLGPKDVTSVVMGPLTPFTVQFLRDVKTFFGVTFKIEDYFDSLKNGNVDEDDEDRSKRKKLYKMSCLGTGYINLNKTMV</sequence>
<feature type="region of interest" description="Disordered" evidence="5">
    <location>
        <begin position="302"/>
        <end position="350"/>
    </location>
</feature>
<dbReference type="PANTHER" id="PTHR11096">
    <property type="entry name" value="RNA 3' TERMINAL PHOSPHATE CYCLASE"/>
    <property type="match status" value="1"/>
</dbReference>
<dbReference type="InterPro" id="IPR013791">
    <property type="entry name" value="RNA3'-term_phos_cycl_insert"/>
</dbReference>
<dbReference type="InterPro" id="IPR036553">
    <property type="entry name" value="RPTC_insert"/>
</dbReference>
<dbReference type="InterPro" id="IPR023797">
    <property type="entry name" value="RNA3'_phos_cyclase_dom"/>
</dbReference>
<organism evidence="8 9">
    <name type="scientific">Folsomia candida</name>
    <name type="common">Springtail</name>
    <dbReference type="NCBI Taxonomy" id="158441"/>
    <lineage>
        <taxon>Eukaryota</taxon>
        <taxon>Metazoa</taxon>
        <taxon>Ecdysozoa</taxon>
        <taxon>Arthropoda</taxon>
        <taxon>Hexapoda</taxon>
        <taxon>Collembola</taxon>
        <taxon>Entomobryomorpha</taxon>
        <taxon>Isotomoidea</taxon>
        <taxon>Isotomidae</taxon>
        <taxon>Proisotominae</taxon>
        <taxon>Folsomia</taxon>
    </lineage>
</organism>
<name>A0A226EMC3_FOLCA</name>
<evidence type="ECO:0000259" key="6">
    <source>
        <dbReference type="Pfam" id="PF01137"/>
    </source>
</evidence>
<dbReference type="STRING" id="158441.A0A226EMC3"/>
<keyword evidence="4" id="KW-0539">Nucleus</keyword>
<dbReference type="OrthoDB" id="1911237at2759"/>
<keyword evidence="3" id="KW-0690">Ribosome biogenesis</keyword>
<dbReference type="GO" id="GO:0004521">
    <property type="term" value="F:RNA endonuclease activity"/>
    <property type="evidence" value="ECO:0007669"/>
    <property type="project" value="TreeGrafter"/>
</dbReference>
<comment type="caution">
    <text evidence="8">The sequence shown here is derived from an EMBL/GenBank/DDBJ whole genome shotgun (WGS) entry which is preliminary data.</text>
</comment>
<dbReference type="InterPro" id="IPR000228">
    <property type="entry name" value="RNA3'_term_phos_cyc"/>
</dbReference>
<dbReference type="SUPFAM" id="SSF55205">
    <property type="entry name" value="EPT/RTPC-like"/>
    <property type="match status" value="1"/>
</dbReference>
<dbReference type="PANTHER" id="PTHR11096:SF1">
    <property type="entry name" value="RNA 3'-TERMINAL PHOSPHATE CYCLASE-LIKE PROTEIN"/>
    <property type="match status" value="1"/>
</dbReference>
<feature type="domain" description="RNA 3'-terminal phosphate cyclase insert" evidence="7">
    <location>
        <begin position="190"/>
        <end position="267"/>
    </location>
</feature>
<dbReference type="Gene3D" id="3.30.360.20">
    <property type="entry name" value="RNA 3'-terminal phosphate cyclase, insert domain"/>
    <property type="match status" value="1"/>
</dbReference>
<evidence type="ECO:0000256" key="1">
    <source>
        <dbReference type="ARBA" id="ARBA00004604"/>
    </source>
</evidence>
<reference evidence="8 9" key="1">
    <citation type="submission" date="2015-12" db="EMBL/GenBank/DDBJ databases">
        <title>The genome of Folsomia candida.</title>
        <authorList>
            <person name="Faddeeva A."/>
            <person name="Derks M.F."/>
            <person name="Anvar Y."/>
            <person name="Smit S."/>
            <person name="Van Straalen N."/>
            <person name="Roelofs D."/>
        </authorList>
    </citation>
    <scope>NUCLEOTIDE SEQUENCE [LARGE SCALE GENOMIC DNA]</scope>
    <source>
        <strain evidence="8 9">VU population</strain>
        <tissue evidence="8">Whole body</tissue>
    </source>
</reference>
<gene>
    <name evidence="8" type="ORF">Fcan01_08232</name>
</gene>
<evidence type="ECO:0000259" key="7">
    <source>
        <dbReference type="Pfam" id="PF05189"/>
    </source>
</evidence>
<evidence type="ECO:0000313" key="9">
    <source>
        <dbReference type="Proteomes" id="UP000198287"/>
    </source>
</evidence>
<dbReference type="Pfam" id="PF05189">
    <property type="entry name" value="RTC_insert"/>
    <property type="match status" value="1"/>
</dbReference>
<evidence type="ECO:0000256" key="4">
    <source>
        <dbReference type="ARBA" id="ARBA00023242"/>
    </source>
</evidence>
<dbReference type="InterPro" id="IPR016443">
    <property type="entry name" value="RNA3'_term_phos_cyc_type_2"/>
</dbReference>
<dbReference type="NCBIfam" id="TIGR03400">
    <property type="entry name" value="18S_RNA_Rcl1p"/>
    <property type="match status" value="1"/>
</dbReference>
<accession>A0A226EMC3</accession>
<dbReference type="InterPro" id="IPR013792">
    <property type="entry name" value="RNA3'P_cycl/enolpyr_Trfase_a/b"/>
</dbReference>
<dbReference type="InterPro" id="IPR037136">
    <property type="entry name" value="RNA3'_phos_cyclase_dom_sf"/>
</dbReference>
<evidence type="ECO:0000256" key="3">
    <source>
        <dbReference type="ARBA" id="ARBA00022517"/>
    </source>
</evidence>
<proteinExistence type="inferred from homology"/>
<dbReference type="EMBL" id="LNIX01000003">
    <property type="protein sequence ID" value="OXA58792.1"/>
    <property type="molecule type" value="Genomic_DNA"/>
</dbReference>
<dbReference type="AlphaFoldDB" id="A0A226EMC3"/>
<dbReference type="Gene3D" id="3.65.10.20">
    <property type="entry name" value="RNA 3'-terminal phosphate cyclase domain"/>
    <property type="match status" value="2"/>
</dbReference>
<dbReference type="GO" id="GO:0005730">
    <property type="term" value="C:nucleolus"/>
    <property type="evidence" value="ECO:0007669"/>
    <property type="project" value="UniProtKB-SubCell"/>
</dbReference>